<keyword evidence="3" id="KW-1185">Reference proteome</keyword>
<dbReference type="Proteomes" id="UP001642260">
    <property type="component" value="Unassembled WGS sequence"/>
</dbReference>
<comment type="caution">
    <text evidence="2">The sequence shown here is derived from an EMBL/GenBank/DDBJ whole genome shotgun (WGS) entry which is preliminary data.</text>
</comment>
<feature type="compositionally biased region" description="Low complexity" evidence="1">
    <location>
        <begin position="221"/>
        <end position="234"/>
    </location>
</feature>
<dbReference type="AlphaFoldDB" id="A0ABC8LJE2"/>
<feature type="compositionally biased region" description="Pro residues" evidence="1">
    <location>
        <begin position="108"/>
        <end position="120"/>
    </location>
</feature>
<protein>
    <submittedName>
        <fullName evidence="2">Uncharacterized protein</fullName>
    </submittedName>
</protein>
<feature type="region of interest" description="Disordered" evidence="1">
    <location>
        <begin position="213"/>
        <end position="246"/>
    </location>
</feature>
<dbReference type="PANTHER" id="PTHR33472">
    <property type="entry name" value="OS01G0106600 PROTEIN"/>
    <property type="match status" value="1"/>
</dbReference>
<evidence type="ECO:0000313" key="3">
    <source>
        <dbReference type="Proteomes" id="UP001642260"/>
    </source>
</evidence>
<feature type="region of interest" description="Disordered" evidence="1">
    <location>
        <begin position="1"/>
        <end position="150"/>
    </location>
</feature>
<dbReference type="PANTHER" id="PTHR33472:SF1">
    <property type="entry name" value="EXTENSIN-RELATED"/>
    <property type="match status" value="1"/>
</dbReference>
<evidence type="ECO:0000313" key="2">
    <source>
        <dbReference type="EMBL" id="CAH8383814.1"/>
    </source>
</evidence>
<feature type="compositionally biased region" description="Pro residues" evidence="1">
    <location>
        <begin position="47"/>
        <end position="63"/>
    </location>
</feature>
<proteinExistence type="predicted"/>
<feature type="compositionally biased region" description="Polar residues" evidence="1">
    <location>
        <begin position="86"/>
        <end position="97"/>
    </location>
</feature>
<feature type="compositionally biased region" description="Low complexity" evidence="1">
    <location>
        <begin position="31"/>
        <end position="46"/>
    </location>
</feature>
<organism evidence="2 3">
    <name type="scientific">Eruca vesicaria subsp. sativa</name>
    <name type="common">Garden rocket</name>
    <name type="synonym">Eruca sativa</name>
    <dbReference type="NCBI Taxonomy" id="29727"/>
    <lineage>
        <taxon>Eukaryota</taxon>
        <taxon>Viridiplantae</taxon>
        <taxon>Streptophyta</taxon>
        <taxon>Embryophyta</taxon>
        <taxon>Tracheophyta</taxon>
        <taxon>Spermatophyta</taxon>
        <taxon>Magnoliopsida</taxon>
        <taxon>eudicotyledons</taxon>
        <taxon>Gunneridae</taxon>
        <taxon>Pentapetalae</taxon>
        <taxon>rosids</taxon>
        <taxon>malvids</taxon>
        <taxon>Brassicales</taxon>
        <taxon>Brassicaceae</taxon>
        <taxon>Brassiceae</taxon>
        <taxon>Eruca</taxon>
    </lineage>
</organism>
<evidence type="ECO:0000256" key="1">
    <source>
        <dbReference type="SAM" id="MobiDB-lite"/>
    </source>
</evidence>
<sequence length="307" mass="33663">MSNVRPWFRLSSIARTTSQGSSDPPPPPQQTPSRPVVVKPPTKKTSPPSPPRQQTPPPPPPQELSPYHSPSSRHTSPPTPIKAKSPLSTPTRSSYTPQPSPKEVQEALPPPRKPTSPPSPAHSTRFRKAQPPKVLSPYTLPPSQLHSERETTQKNILTAVQTSQLHEPNHQGNNTKKTHHQSYFSESGNLMRTRFITIAGENKGAVMEIVQSPSTREGTHSSVNGQRVQSSSSSDEGEGKKKTNNKMDLPMKAFINSNVQMINNSIVYNSTATHHDPGIHLKVYRKPASGNGFHVKDYGNNGDGYTN</sequence>
<gene>
    <name evidence="2" type="ORF">ERUC_LOCUS36297</name>
</gene>
<name>A0ABC8LJE2_ERUVS</name>
<dbReference type="EMBL" id="CAKOAT010597375">
    <property type="protein sequence ID" value="CAH8383814.1"/>
    <property type="molecule type" value="Genomic_DNA"/>
</dbReference>
<feature type="compositionally biased region" description="Low complexity" evidence="1">
    <location>
        <begin position="65"/>
        <end position="76"/>
    </location>
</feature>
<accession>A0ABC8LJE2</accession>
<reference evidence="2 3" key="1">
    <citation type="submission" date="2022-03" db="EMBL/GenBank/DDBJ databases">
        <authorList>
            <person name="Macdonald S."/>
            <person name="Ahmed S."/>
            <person name="Newling K."/>
        </authorList>
    </citation>
    <scope>NUCLEOTIDE SEQUENCE [LARGE SCALE GENOMIC DNA]</scope>
</reference>